<dbReference type="EMBL" id="OY731401">
    <property type="protein sequence ID" value="CAJ1947029.1"/>
    <property type="molecule type" value="Genomic_DNA"/>
</dbReference>
<dbReference type="InterPro" id="IPR035595">
    <property type="entry name" value="UDP_glycos_trans_CS"/>
</dbReference>
<dbReference type="PANTHER" id="PTHR11926">
    <property type="entry name" value="GLUCOSYL/GLUCURONOSYL TRANSFERASES"/>
    <property type="match status" value="1"/>
</dbReference>
<dbReference type="SUPFAM" id="SSF53756">
    <property type="entry name" value="UDP-Glycosyltransferase/glycogen phosphorylase"/>
    <property type="match status" value="1"/>
</dbReference>
<protein>
    <recommendedName>
        <fullName evidence="5">Glycosyltransferase</fullName>
        <ecNumber evidence="5">2.4.1.-</ecNumber>
    </recommendedName>
</protein>
<accession>A0AA86VEX3</accession>
<dbReference type="InterPro" id="IPR002213">
    <property type="entry name" value="UDP_glucos_trans"/>
</dbReference>
<sequence>MEEKKMARRAHCLVLTYPSQGHINPMLQFSKLLERQGVRITLVTTRFYYNNLKTLPPSIALETISDGFDKGGPREAGGAKAYLDRFWQVGPPTFAELLEKLGRSEDDHVDCVVYDAFFNWALDVAKRFGIVGAAYLTQSMTVNGIYYHVHLGKLKAPLTQHEISLPALPKLHLQDMPSFFFEEDLGLLHLIVNQFSNIDKADWILCNTFYELDKEITDWFMKIWPKFRTIGPNIPSFFLDKECEDDQDYGFTQFKIEDCMEWLDDKPKGSVVYVSFGSLVSIGEEQMEELACCLRECSSYFLWVVRASEETKLPKGFEKKTEKGLVVTWCSQLKVLTHEAVGCFVTHCGWNSTLESLCLGVPTVAIPCRSDQNTNAKLTSDVWKTGIRALVDEKKVVQREDLEHCIKEIMDGGKEMKTNAIQWRNLAVKASSEGGNSHENVKEFANNL</sequence>
<keyword evidence="7" id="KW-1185">Reference proteome</keyword>
<keyword evidence="2 4" id="KW-0328">Glycosyltransferase</keyword>
<comment type="similarity">
    <text evidence="1 4">Belongs to the UDP-glycosyltransferase family.</text>
</comment>
<organism evidence="6 7">
    <name type="scientific">Sphenostylis stenocarpa</name>
    <dbReference type="NCBI Taxonomy" id="92480"/>
    <lineage>
        <taxon>Eukaryota</taxon>
        <taxon>Viridiplantae</taxon>
        <taxon>Streptophyta</taxon>
        <taxon>Embryophyta</taxon>
        <taxon>Tracheophyta</taxon>
        <taxon>Spermatophyta</taxon>
        <taxon>Magnoliopsida</taxon>
        <taxon>eudicotyledons</taxon>
        <taxon>Gunneridae</taxon>
        <taxon>Pentapetalae</taxon>
        <taxon>rosids</taxon>
        <taxon>fabids</taxon>
        <taxon>Fabales</taxon>
        <taxon>Fabaceae</taxon>
        <taxon>Papilionoideae</taxon>
        <taxon>50 kb inversion clade</taxon>
        <taxon>NPAAA clade</taxon>
        <taxon>indigoferoid/millettioid clade</taxon>
        <taxon>Phaseoleae</taxon>
        <taxon>Sphenostylis</taxon>
    </lineage>
</organism>
<reference evidence="6" key="1">
    <citation type="submission" date="2023-10" db="EMBL/GenBank/DDBJ databases">
        <authorList>
            <person name="Domelevo Entfellner J.-B."/>
        </authorList>
    </citation>
    <scope>NUCLEOTIDE SEQUENCE</scope>
</reference>
<evidence type="ECO:0000256" key="2">
    <source>
        <dbReference type="ARBA" id="ARBA00022676"/>
    </source>
</evidence>
<dbReference type="Gramene" id="rna-AYBTSS11_LOCUS12443">
    <property type="protein sequence ID" value="CAJ1947029.1"/>
    <property type="gene ID" value="gene-AYBTSS11_LOCUS12443"/>
</dbReference>
<dbReference type="PANTHER" id="PTHR11926:SF1545">
    <property type="entry name" value="GLYCOSYLTRANSFERASE"/>
    <property type="match status" value="1"/>
</dbReference>
<evidence type="ECO:0000256" key="5">
    <source>
        <dbReference type="RuleBase" id="RU362057"/>
    </source>
</evidence>
<dbReference type="PROSITE" id="PS00375">
    <property type="entry name" value="UDPGT"/>
    <property type="match status" value="1"/>
</dbReference>
<dbReference type="Proteomes" id="UP001189624">
    <property type="component" value="Chromosome 4"/>
</dbReference>
<dbReference type="AlphaFoldDB" id="A0AA86VEX3"/>
<evidence type="ECO:0000256" key="4">
    <source>
        <dbReference type="RuleBase" id="RU003718"/>
    </source>
</evidence>
<evidence type="ECO:0000313" key="6">
    <source>
        <dbReference type="EMBL" id="CAJ1947029.1"/>
    </source>
</evidence>
<evidence type="ECO:0000256" key="3">
    <source>
        <dbReference type="ARBA" id="ARBA00022679"/>
    </source>
</evidence>
<keyword evidence="3 4" id="KW-0808">Transferase</keyword>
<proteinExistence type="inferred from homology"/>
<evidence type="ECO:0000313" key="7">
    <source>
        <dbReference type="Proteomes" id="UP001189624"/>
    </source>
</evidence>
<dbReference type="CDD" id="cd03784">
    <property type="entry name" value="GT1_Gtf-like"/>
    <property type="match status" value="1"/>
</dbReference>
<dbReference type="EC" id="2.4.1.-" evidence="5"/>
<evidence type="ECO:0000256" key="1">
    <source>
        <dbReference type="ARBA" id="ARBA00009995"/>
    </source>
</evidence>
<dbReference type="FunFam" id="3.40.50.2000:FF:000057">
    <property type="entry name" value="Glycosyltransferase"/>
    <property type="match status" value="1"/>
</dbReference>
<gene>
    <name evidence="6" type="ORF">AYBTSS11_LOCUS12443</name>
</gene>
<dbReference type="Pfam" id="PF00201">
    <property type="entry name" value="UDPGT"/>
    <property type="match status" value="1"/>
</dbReference>
<name>A0AA86VEX3_9FABA</name>
<dbReference type="FunFam" id="3.40.50.2000:FF:000019">
    <property type="entry name" value="Glycosyltransferase"/>
    <property type="match status" value="1"/>
</dbReference>
<dbReference type="GO" id="GO:0032787">
    <property type="term" value="P:monocarboxylic acid metabolic process"/>
    <property type="evidence" value="ECO:0007669"/>
    <property type="project" value="UniProtKB-ARBA"/>
</dbReference>
<dbReference type="Gene3D" id="3.40.50.2000">
    <property type="entry name" value="Glycogen Phosphorylase B"/>
    <property type="match status" value="2"/>
</dbReference>
<dbReference type="GO" id="GO:0080044">
    <property type="term" value="F:quercetin 7-O-glucosyltransferase activity"/>
    <property type="evidence" value="ECO:0007669"/>
    <property type="project" value="TreeGrafter"/>
</dbReference>
<dbReference type="GO" id="GO:0080043">
    <property type="term" value="F:quercetin 3-O-glucosyltransferase activity"/>
    <property type="evidence" value="ECO:0007669"/>
    <property type="project" value="TreeGrafter"/>
</dbReference>